<keyword evidence="7" id="KW-0812">Transmembrane</keyword>
<keyword evidence="5" id="KW-0572">Peptidoglycan-anchor</keyword>
<feature type="chain" id="PRO_5045816855" description="SDR-like Ig domain-containing protein" evidence="8">
    <location>
        <begin position="38"/>
        <end position="522"/>
    </location>
</feature>
<dbReference type="PROSITE" id="PS50890">
    <property type="entry name" value="PUA"/>
    <property type="match status" value="1"/>
</dbReference>
<gene>
    <name evidence="10" type="ORF">ELQ93_18105</name>
</gene>
<comment type="caution">
    <text evidence="10">The sequence shown here is derived from an EMBL/GenBank/DDBJ whole genome shotgun (WGS) entry which is preliminary data.</text>
</comment>
<dbReference type="EMBL" id="RZGY01000009">
    <property type="protein sequence ID" value="RUQ81626.1"/>
    <property type="molecule type" value="Genomic_DNA"/>
</dbReference>
<protein>
    <recommendedName>
        <fullName evidence="9">SDR-like Ig domain-containing protein</fullName>
    </recommendedName>
</protein>
<evidence type="ECO:0000259" key="9">
    <source>
        <dbReference type="Pfam" id="PF17961"/>
    </source>
</evidence>
<feature type="signal peptide" evidence="8">
    <location>
        <begin position="1"/>
        <end position="37"/>
    </location>
</feature>
<comment type="subcellular location">
    <subcellularLocation>
        <location evidence="1">Secreted</location>
        <location evidence="1">Cell wall</location>
        <topology evidence="1">Peptidoglycan-anchor</topology>
    </subcellularLocation>
</comment>
<dbReference type="Pfam" id="PF17961">
    <property type="entry name" value="Big_8"/>
    <property type="match status" value="1"/>
</dbReference>
<reference evidence="10 11" key="1">
    <citation type="submission" date="2018-12" db="EMBL/GenBank/DDBJ databases">
        <authorList>
            <person name="hu s."/>
            <person name="Xu Y."/>
            <person name="Xu B."/>
            <person name="Li F."/>
        </authorList>
    </citation>
    <scope>NUCLEOTIDE SEQUENCE [LARGE SCALE GENOMIC DNA]</scope>
    <source>
        <strain evidence="10 11">KSW2-17</strain>
    </source>
</reference>
<evidence type="ECO:0000256" key="2">
    <source>
        <dbReference type="ARBA" id="ARBA00022512"/>
    </source>
</evidence>
<evidence type="ECO:0000256" key="8">
    <source>
        <dbReference type="SAM" id="SignalP"/>
    </source>
</evidence>
<keyword evidence="3" id="KW-0964">Secreted</keyword>
<evidence type="ECO:0000256" key="3">
    <source>
        <dbReference type="ARBA" id="ARBA00022525"/>
    </source>
</evidence>
<dbReference type="InterPro" id="IPR008966">
    <property type="entry name" value="Adhesion_dom_sf"/>
</dbReference>
<accession>A0ABY0C3E9</accession>
<sequence>MEQPGGSSRRSAKRVAALVTTAALAFGGLFFAQPASAAELAGVFTDIHIVETEQFDRGAVQVAYTMEVPDEATEGDTTILGFPELLDYPSGQTVEVRDPDGLLVATGVATGEKEITFTFTDYVDNNLDVVVTGHYGLLVDDPAANNTEKEFVFTNSGEPFTDRMITKPAVLPPLTSVYIKGYWTDEDDRGKENPEDAVIWRGSLNEGPWDEQTVTMRPVDNTTLFNCDSVEFWEGYAPNGAIYHGGVHESTWQSHGDGAEIGASVVSCTPTELVTHFSQATVDSQVYQVRVLADVVDTDSTAYFEGTIANGETSWLNFVARDLGLGEGNGIIRVPAVELTKYSLEEGIEEGDFDEAPGKTLTREVDETIVFRITNTGNDTLSGITLTDKTVSGDEVTLSCDLDGVVILPGEYFECQGLLEAPSTDGSHQDEATVVATGMRSGDRVQATDSWFGFLEAEPVPSPTPTKPVDNSDEPGDDLAVTGADLDYSLFWLAGIAIGGGLIVTTIAYSRSRARVRQTENL</sequence>
<dbReference type="InterPro" id="IPR011252">
    <property type="entry name" value="Fibrogen-bd_dom1"/>
</dbReference>
<feature type="transmembrane region" description="Helical" evidence="7">
    <location>
        <begin position="490"/>
        <end position="509"/>
    </location>
</feature>
<keyword evidence="2" id="KW-0134">Cell wall</keyword>
<keyword evidence="7" id="KW-1133">Transmembrane helix</keyword>
<evidence type="ECO:0000313" key="10">
    <source>
        <dbReference type="EMBL" id="RUQ81626.1"/>
    </source>
</evidence>
<dbReference type="Proteomes" id="UP000268291">
    <property type="component" value="Unassembled WGS sequence"/>
</dbReference>
<evidence type="ECO:0000313" key="11">
    <source>
        <dbReference type="Proteomes" id="UP000268291"/>
    </source>
</evidence>
<evidence type="ECO:0000256" key="6">
    <source>
        <dbReference type="SAM" id="MobiDB-lite"/>
    </source>
</evidence>
<keyword evidence="11" id="KW-1185">Reference proteome</keyword>
<feature type="domain" description="SDR-like Ig" evidence="9">
    <location>
        <begin position="59"/>
        <end position="148"/>
    </location>
</feature>
<name>A0ABY0C3E9_9MICO</name>
<keyword evidence="4 8" id="KW-0732">Signal</keyword>
<evidence type="ECO:0000256" key="7">
    <source>
        <dbReference type="SAM" id="Phobius"/>
    </source>
</evidence>
<proteinExistence type="predicted"/>
<evidence type="ECO:0000256" key="5">
    <source>
        <dbReference type="ARBA" id="ARBA00023088"/>
    </source>
</evidence>
<organism evidence="10 11">
    <name type="scientific">Labedella gwakjiensis</name>
    <dbReference type="NCBI Taxonomy" id="390269"/>
    <lineage>
        <taxon>Bacteria</taxon>
        <taxon>Bacillati</taxon>
        <taxon>Actinomycetota</taxon>
        <taxon>Actinomycetes</taxon>
        <taxon>Micrococcales</taxon>
        <taxon>Microbacteriaceae</taxon>
        <taxon>Labedella</taxon>
    </lineage>
</organism>
<feature type="region of interest" description="Disordered" evidence="6">
    <location>
        <begin position="458"/>
        <end position="478"/>
    </location>
</feature>
<dbReference type="Gene3D" id="2.60.40.1280">
    <property type="match status" value="1"/>
</dbReference>
<dbReference type="InterPro" id="IPR041171">
    <property type="entry name" value="SDR_Ig"/>
</dbReference>
<keyword evidence="7" id="KW-0472">Membrane</keyword>
<dbReference type="SUPFAM" id="SSF49401">
    <property type="entry name" value="Bacterial adhesins"/>
    <property type="match status" value="1"/>
</dbReference>
<evidence type="ECO:0000256" key="4">
    <source>
        <dbReference type="ARBA" id="ARBA00022729"/>
    </source>
</evidence>
<evidence type="ECO:0000256" key="1">
    <source>
        <dbReference type="ARBA" id="ARBA00004168"/>
    </source>
</evidence>